<accession>A0A6J4LT17</accession>
<evidence type="ECO:0000313" key="1">
    <source>
        <dbReference type="EMBL" id="CAA9341354.1"/>
    </source>
</evidence>
<evidence type="ECO:0008006" key="2">
    <source>
        <dbReference type="Google" id="ProtNLM"/>
    </source>
</evidence>
<protein>
    <recommendedName>
        <fullName evidence="2">SCP2 domain-containing protein</fullName>
    </recommendedName>
</protein>
<gene>
    <name evidence="1" type="ORF">AVDCRST_MAG11-2986</name>
</gene>
<sequence length="234" mass="25064">MGARRWRISGRAAPSADARESVPDAGAALDIALALQAIAQSRVLCERLRDLDGVYALALGDRHGLDVHLDLRRRHAAPHEETAVAEVTLRVRDAAATGFWAGEPGDAVRVLRGTLELEGDARKALRLVSSLPRLRRLVHEETGRPAAGLAAGVAPLSEVVSLGHLPRVDTATDAHRALVAALFVLARPPAERREELERLVLATTVAQVSHAAMVDVLEIVCSVARDRTAEVRVA</sequence>
<reference evidence="1" key="1">
    <citation type="submission" date="2020-02" db="EMBL/GenBank/DDBJ databases">
        <authorList>
            <person name="Meier V. D."/>
        </authorList>
    </citation>
    <scope>NUCLEOTIDE SEQUENCE</scope>
    <source>
        <strain evidence="1">AVDCRST_MAG11</strain>
    </source>
</reference>
<dbReference type="AlphaFoldDB" id="A0A6J4LT17"/>
<dbReference type="EMBL" id="CADCTU010000653">
    <property type="protein sequence ID" value="CAA9341354.1"/>
    <property type="molecule type" value="Genomic_DNA"/>
</dbReference>
<name>A0A6J4LT17_9BACT</name>
<organism evidence="1">
    <name type="scientific">uncultured Gemmatimonadaceae bacterium</name>
    <dbReference type="NCBI Taxonomy" id="246130"/>
    <lineage>
        <taxon>Bacteria</taxon>
        <taxon>Pseudomonadati</taxon>
        <taxon>Gemmatimonadota</taxon>
        <taxon>Gemmatimonadia</taxon>
        <taxon>Gemmatimonadales</taxon>
        <taxon>Gemmatimonadaceae</taxon>
        <taxon>environmental samples</taxon>
    </lineage>
</organism>
<proteinExistence type="predicted"/>